<accession>G6E9G8</accession>
<comment type="caution">
    <text evidence="1">The sequence shown here is derived from an EMBL/GenBank/DDBJ whole genome shotgun (WGS) entry which is preliminary data.</text>
</comment>
<proteinExistence type="predicted"/>
<gene>
    <name evidence="1" type="ORF">NSU_0989</name>
</gene>
<sequence>MLQHGQQALRRFIAVNLDIVLRWTVTGMESPVNRTVVVDDARPKVDPSQPFRSRL</sequence>
<dbReference type="Proteomes" id="UP000004030">
    <property type="component" value="Unassembled WGS sequence"/>
</dbReference>
<dbReference type="AlphaFoldDB" id="G6E9G8"/>
<dbReference type="EMBL" id="AGFM01000010">
    <property type="protein sequence ID" value="EHJ62067.1"/>
    <property type="molecule type" value="Genomic_DNA"/>
</dbReference>
<name>G6E9G8_9SPHN</name>
<reference evidence="1 2" key="1">
    <citation type="journal article" date="2012" name="J. Bacteriol.">
        <title>Genome sequence of benzo(a)pyrene-degrading bacterium Novosphingobium pentaromativorans US6-1.</title>
        <authorList>
            <person name="Luo Y.R."/>
            <person name="Kang S.G."/>
            <person name="Kim S.J."/>
            <person name="Kim M.R."/>
            <person name="Li N."/>
            <person name="Lee J.H."/>
            <person name="Kwon K.K."/>
        </authorList>
    </citation>
    <scope>NUCLEOTIDE SEQUENCE [LARGE SCALE GENOMIC DNA]</scope>
    <source>
        <strain evidence="1 2">US6-1</strain>
    </source>
</reference>
<organism evidence="1 2">
    <name type="scientific">Novosphingobium pentaromativorans US6-1</name>
    <dbReference type="NCBI Taxonomy" id="1088721"/>
    <lineage>
        <taxon>Bacteria</taxon>
        <taxon>Pseudomonadati</taxon>
        <taxon>Pseudomonadota</taxon>
        <taxon>Alphaproteobacteria</taxon>
        <taxon>Sphingomonadales</taxon>
        <taxon>Sphingomonadaceae</taxon>
        <taxon>Novosphingobium</taxon>
    </lineage>
</organism>
<evidence type="ECO:0000313" key="2">
    <source>
        <dbReference type="Proteomes" id="UP000004030"/>
    </source>
</evidence>
<protein>
    <submittedName>
        <fullName evidence="1">Uncharacterized protein</fullName>
    </submittedName>
</protein>
<evidence type="ECO:0000313" key="1">
    <source>
        <dbReference type="EMBL" id="EHJ62067.1"/>
    </source>
</evidence>
<keyword evidence="2" id="KW-1185">Reference proteome</keyword>